<reference evidence="3" key="1">
    <citation type="thesis" date="2021" institute="BYU ScholarsArchive" country="Provo, UT, USA">
        <title>Applications of and Algorithms for Genome Assembly and Genomic Analyses with an Emphasis on Marine Teleosts.</title>
        <authorList>
            <person name="Pickett B.D."/>
        </authorList>
    </citation>
    <scope>NUCLEOTIDE SEQUENCE</scope>
    <source>
        <strain evidence="3">HI-2016</strain>
    </source>
</reference>
<proteinExistence type="predicted"/>
<comment type="caution">
    <text evidence="3">The sequence shown here is derived from an EMBL/GenBank/DDBJ whole genome shotgun (WGS) entry which is preliminary data.</text>
</comment>
<name>A0A8T2PPK5_9TELE</name>
<protein>
    <recommendedName>
        <fullName evidence="2">PET domain-containing protein</fullName>
    </recommendedName>
</protein>
<dbReference type="PROSITE" id="PS51303">
    <property type="entry name" value="PET"/>
    <property type="match status" value="1"/>
</dbReference>
<evidence type="ECO:0000313" key="4">
    <source>
        <dbReference type="Proteomes" id="UP000824540"/>
    </source>
</evidence>
<dbReference type="EMBL" id="JAFBMS010000004">
    <property type="protein sequence ID" value="KAG9353286.1"/>
    <property type="molecule type" value="Genomic_DNA"/>
</dbReference>
<dbReference type="GO" id="GO:0008270">
    <property type="term" value="F:zinc ion binding"/>
    <property type="evidence" value="ECO:0007669"/>
    <property type="project" value="InterPro"/>
</dbReference>
<evidence type="ECO:0000259" key="2">
    <source>
        <dbReference type="PROSITE" id="PS51303"/>
    </source>
</evidence>
<dbReference type="Proteomes" id="UP000824540">
    <property type="component" value="Unassembled WGS sequence"/>
</dbReference>
<dbReference type="AlphaFoldDB" id="A0A8T2PPK5"/>
<dbReference type="InterPro" id="IPR047120">
    <property type="entry name" value="Pk/Esn/Tes"/>
</dbReference>
<dbReference type="Pfam" id="PF06297">
    <property type="entry name" value="PET"/>
    <property type="match status" value="1"/>
</dbReference>
<sequence length="223" mass="25910">MMPHVAWPRDSVQAQGCRKCQTKDLTKREPHAPFPFPADRKICLHCKCPREEHVVAVMPLEMEKTVTKLMYDFQRNSTSDDDSGCALEEYAWVPPGLKPEQVHQYYSSLPEDKVPYVNSPGEKHRIKQLLHQLPPHDNEVRYCNSLDDEEKRELKLFSNQRKRENLGRGNVRPFPVTMTGAICEQCHVEIGGALIRLEVSCRIPRFSNRFSKKMTNGQFFHIY</sequence>
<evidence type="ECO:0000256" key="1">
    <source>
        <dbReference type="ARBA" id="ARBA00022737"/>
    </source>
</evidence>
<evidence type="ECO:0000313" key="3">
    <source>
        <dbReference type="EMBL" id="KAG9353286.1"/>
    </source>
</evidence>
<feature type="domain" description="PET" evidence="2">
    <location>
        <begin position="71"/>
        <end position="179"/>
    </location>
</feature>
<gene>
    <name evidence="3" type="ORF">JZ751_017862</name>
</gene>
<dbReference type="CDD" id="cd09827">
    <property type="entry name" value="PET_Prickle"/>
    <property type="match status" value="1"/>
</dbReference>
<accession>A0A8T2PPK5</accession>
<dbReference type="InterPro" id="IPR033723">
    <property type="entry name" value="PET_prickle"/>
</dbReference>
<dbReference type="OrthoDB" id="8957403at2759"/>
<keyword evidence="1" id="KW-0677">Repeat</keyword>
<dbReference type="InterPro" id="IPR010442">
    <property type="entry name" value="PET_domain"/>
</dbReference>
<dbReference type="PANTHER" id="PTHR24211:SF18">
    <property type="entry name" value="PRICKLE-LIKE PROTEIN 2"/>
    <property type="match status" value="1"/>
</dbReference>
<keyword evidence="4" id="KW-1185">Reference proteome</keyword>
<dbReference type="PANTHER" id="PTHR24211">
    <property type="entry name" value="LIM DOMAIN-CONTAINING PROTEIN"/>
    <property type="match status" value="1"/>
</dbReference>
<organism evidence="3 4">
    <name type="scientific">Albula glossodonta</name>
    <name type="common">roundjaw bonefish</name>
    <dbReference type="NCBI Taxonomy" id="121402"/>
    <lineage>
        <taxon>Eukaryota</taxon>
        <taxon>Metazoa</taxon>
        <taxon>Chordata</taxon>
        <taxon>Craniata</taxon>
        <taxon>Vertebrata</taxon>
        <taxon>Euteleostomi</taxon>
        <taxon>Actinopterygii</taxon>
        <taxon>Neopterygii</taxon>
        <taxon>Teleostei</taxon>
        <taxon>Albuliformes</taxon>
        <taxon>Albulidae</taxon>
        <taxon>Albula</taxon>
    </lineage>
</organism>